<evidence type="ECO:0000313" key="3">
    <source>
        <dbReference type="Proteomes" id="UP000280935"/>
    </source>
</evidence>
<dbReference type="OrthoDB" id="246789at2"/>
<feature type="region of interest" description="Disordered" evidence="1">
    <location>
        <begin position="84"/>
        <end position="116"/>
    </location>
</feature>
<evidence type="ECO:0000313" key="2">
    <source>
        <dbReference type="EMBL" id="RRD47378.1"/>
    </source>
</evidence>
<dbReference type="RefSeq" id="WP_125229276.1">
    <property type="nucleotide sequence ID" value="NZ_RQYT01000069.1"/>
</dbReference>
<protein>
    <recommendedName>
        <fullName evidence="4">SWIM-type domain-containing protein</fullName>
    </recommendedName>
</protein>
<dbReference type="AlphaFoldDB" id="A0A3P1WNH9"/>
<name>A0A3P1WNH9_9ACTN</name>
<evidence type="ECO:0008006" key="4">
    <source>
        <dbReference type="Google" id="ProtNLM"/>
    </source>
</evidence>
<gene>
    <name evidence="2" type="ORF">EII35_15035</name>
</gene>
<accession>A0A3P1WNH9</accession>
<sequence>MRIAPDLLARIVDALAPRVRKRADALVASPPELGQVVDFGNATVTLAEVEVATAEDQLNCDCLLAPNCAHRAAVALLLPVADADDQDEGFPATPPPTGNPRDRLRTATADDSGPLTTAQRDTLATVRAHLHRTLLVGSRRLSAADRGELAADLHRLRTHGLVTADRGLTGFVRSLSGTDRPNAFGFASALVNLHQLSLLPVDRPAGELLGRARETYHEVGGLKLEPLHAEPIVAASGFAGTQVSFIDGWGNVWQVVRLRPGTLRDVPGHYLAGETWAGISDSSAVLSRHRLLVSNATARADGRLGGGRQVRAARLEPASSWETLPEGYRVVEGPITGGDRQGLEIAGTRLVLLPAARALGAGLATELFGAAVGTEVTCLARGEHLLGMRTRGGDILIPEGLQDVWWPGLDEVDRSWAGTLPTPVSPTVAEVDPSDWLVTSPAVREVTWRWCVRVLDAGRAALNSPRLPEDIAWLHAAGAPFAAELLASLSASTGAGSRRFDGTWEPDPDALAHAWLALSQY</sequence>
<comment type="caution">
    <text evidence="2">The sequence shown here is derived from an EMBL/GenBank/DDBJ whole genome shotgun (WGS) entry which is preliminary data.</text>
</comment>
<dbReference type="Proteomes" id="UP000280935">
    <property type="component" value="Unassembled WGS sequence"/>
</dbReference>
<reference evidence="2 3" key="1">
    <citation type="submission" date="2018-11" db="EMBL/GenBank/DDBJ databases">
        <title>Genomes From Bacteria Associated with the Canine Oral Cavity: a Test Case for Automated Genome-Based Taxonomic Assignment.</title>
        <authorList>
            <person name="Coil D.A."/>
            <person name="Jospin G."/>
            <person name="Darling A.E."/>
            <person name="Wallis C."/>
            <person name="Davis I.J."/>
            <person name="Harris S."/>
            <person name="Eisen J.A."/>
            <person name="Holcombe L.J."/>
            <person name="O'Flynn C."/>
        </authorList>
    </citation>
    <scope>NUCLEOTIDE SEQUENCE [LARGE SCALE GENOMIC DNA]</scope>
    <source>
        <strain evidence="2 3">OH2822_COT-296</strain>
    </source>
</reference>
<organism evidence="2 3">
    <name type="scientific">Arachnia propionica</name>
    <dbReference type="NCBI Taxonomy" id="1750"/>
    <lineage>
        <taxon>Bacteria</taxon>
        <taxon>Bacillati</taxon>
        <taxon>Actinomycetota</taxon>
        <taxon>Actinomycetes</taxon>
        <taxon>Propionibacteriales</taxon>
        <taxon>Propionibacteriaceae</taxon>
        <taxon>Arachnia</taxon>
    </lineage>
</organism>
<proteinExistence type="predicted"/>
<dbReference type="EMBL" id="RQYT01000069">
    <property type="protein sequence ID" value="RRD47378.1"/>
    <property type="molecule type" value="Genomic_DNA"/>
</dbReference>
<evidence type="ECO:0000256" key="1">
    <source>
        <dbReference type="SAM" id="MobiDB-lite"/>
    </source>
</evidence>